<dbReference type="RefSeq" id="WP_096582595.1">
    <property type="nucleotide sequence ID" value="NZ_CAWNJS010000001.1"/>
</dbReference>
<reference evidence="2 3" key="1">
    <citation type="submission" date="2017-06" db="EMBL/GenBank/DDBJ databases">
        <title>Genome sequencing of cyanobaciteial culture collection at National Institute for Environmental Studies (NIES).</title>
        <authorList>
            <person name="Hirose Y."/>
            <person name="Shimura Y."/>
            <person name="Fujisawa T."/>
            <person name="Nakamura Y."/>
            <person name="Kawachi M."/>
        </authorList>
    </citation>
    <scope>NUCLEOTIDE SEQUENCE [LARGE SCALE GENOMIC DNA]</scope>
    <source>
        <strain evidence="2 3">NIES-37</strain>
    </source>
</reference>
<evidence type="ECO:0000259" key="1">
    <source>
        <dbReference type="Pfam" id="PF14261"/>
    </source>
</evidence>
<dbReference type="PANTHER" id="PTHR35586">
    <property type="entry name" value="SLL1691 PROTEIN"/>
    <property type="match status" value="1"/>
</dbReference>
<dbReference type="InterPro" id="IPR025587">
    <property type="entry name" value="DUF4351"/>
</dbReference>
<dbReference type="Pfam" id="PF14261">
    <property type="entry name" value="DUF4351"/>
    <property type="match status" value="1"/>
</dbReference>
<dbReference type="Proteomes" id="UP000218785">
    <property type="component" value="Chromosome"/>
</dbReference>
<dbReference type="EMBL" id="AP018248">
    <property type="protein sequence ID" value="BAZ02397.1"/>
    <property type="molecule type" value="Genomic_DNA"/>
</dbReference>
<evidence type="ECO:0000313" key="2">
    <source>
        <dbReference type="EMBL" id="BAZ02397.1"/>
    </source>
</evidence>
<keyword evidence="3" id="KW-1185">Reference proteome</keyword>
<proteinExistence type="predicted"/>
<accession>A0A1Z4N9K2</accession>
<evidence type="ECO:0000313" key="3">
    <source>
        <dbReference type="Proteomes" id="UP000218785"/>
    </source>
</evidence>
<dbReference type="KEGG" id="ttq:NIES37_64090"/>
<gene>
    <name evidence="2" type="ORF">NIES37_64090</name>
</gene>
<organism evidence="2 3">
    <name type="scientific">Tolypothrix tenuis PCC 7101</name>
    <dbReference type="NCBI Taxonomy" id="231146"/>
    <lineage>
        <taxon>Bacteria</taxon>
        <taxon>Bacillati</taxon>
        <taxon>Cyanobacteriota</taxon>
        <taxon>Cyanophyceae</taxon>
        <taxon>Nostocales</taxon>
        <taxon>Tolypothrichaceae</taxon>
        <taxon>Tolypothrix</taxon>
    </lineage>
</organism>
<dbReference type="PANTHER" id="PTHR35586:SF1">
    <property type="entry name" value="SLL1691 PROTEIN"/>
    <property type="match status" value="1"/>
</dbReference>
<sequence length="72" mass="8243">MEIVTSWERRASQREAVTMVLRLLNRRVGALTPLLQERIQQLSTPQLEDLGEALLDFSAIADLENWLIAHES</sequence>
<feature type="domain" description="DUF4351" evidence="1">
    <location>
        <begin position="10"/>
        <end position="67"/>
    </location>
</feature>
<dbReference type="AlphaFoldDB" id="A0A1Z4N9K2"/>
<protein>
    <recommendedName>
        <fullName evidence="1">DUF4351 domain-containing protein</fullName>
    </recommendedName>
</protein>
<name>A0A1Z4N9K2_9CYAN</name>